<dbReference type="PROSITE" id="PS51272">
    <property type="entry name" value="SLH"/>
    <property type="match status" value="3"/>
</dbReference>
<keyword evidence="3" id="KW-0964">Secreted</keyword>
<dbReference type="Gene3D" id="2.60.40.1850">
    <property type="match status" value="5"/>
</dbReference>
<dbReference type="Pfam" id="PF07554">
    <property type="entry name" value="FIVAR"/>
    <property type="match status" value="2"/>
</dbReference>
<dbReference type="PANTHER" id="PTHR37824">
    <property type="entry name" value="IRON-REGULATED SURFACE DETERMINANT PROTEIN C"/>
    <property type="match status" value="1"/>
</dbReference>
<reference evidence="9 10" key="1">
    <citation type="submission" date="2018-03" db="EMBL/GenBank/DDBJ databases">
        <title>Genome sequence of Paenibacillus elgii strain AC13 an antimicrobial compound producing bacteria.</title>
        <authorList>
            <person name="Kurokawa A.S."/>
            <person name="Araujo J.F."/>
            <person name="Costa R.A."/>
            <person name="Ortega D.B."/>
            <person name="Pires A.S."/>
            <person name="Pappas G.J.Jr."/>
            <person name="Franco O.L."/>
            <person name="Barreto C."/>
            <person name="Magalhaes B.S."/>
            <person name="Kruger R.H."/>
        </authorList>
    </citation>
    <scope>NUCLEOTIDE SEQUENCE [LARGE SCALE GENOMIC DNA]</scope>
    <source>
        <strain evidence="9 10">AC13</strain>
    </source>
</reference>
<dbReference type="Gene3D" id="1.20.1270.90">
    <property type="entry name" value="AF1782-like"/>
    <property type="match status" value="2"/>
</dbReference>
<sequence>MTLSRIVQKALSVFLAVFVFLAAVQIPLAGAAPSLEEGSYTIGLTVLKEDKDEPSMVNDYLPKPVQAKLEVKDGKQFASITLLNSSWWQYFKTENNRQFVDAEVVSRDEVNNTRVVKFEVPDVSAKLNAKIHVKIIGLPGMPDFVYDNYYTVRIVFDTDTLVAEPGDKSRLAALVTQAQSAHDATVEGSLKGQYPAGTKSKLSSAIAQAKAVADSASPTQAQLNKAAAALQAALDAFKASVNTANPDPAKDGVYRLPFTALHATADQTSGMDAYLAKPGKLTVQQGRKKVSFTVKQSSIIPQFKVEQGGVLLDAVVVSRNAADDTRVVEFEVSDLNVLVNAEVRVETSYNGQPYQKTHKIRLKFDSANAEKIPSSELTGPAAVKAGQQLKLTFGVSGVTNSVYEQVYTQGLTLGFDPAKLKLVEASPVINGLRLTEQYEIAPGQVRLSTSLDEGVRPLPVNNQYITLTFQAQSVTQATYALVALSDVVVNNHNGQLKVDDSWHMLIIQAGPAEKGKLNALISEAEALHNAAVEGTFPGQYANGAKNALYTAVRQAQTTAGLDEAEQGQVDQAASALEAAIAGFKAAVVTGTRPPVEVANGQYSFDLVVISGDRFGSSAGTYLEHTGKLTVQDGKKFLSFQRKNDVSIANFQWLRADGTTRDIPAQEAPMSTEPETARMLAAGAADVRYEIDDVTATYLVKLAVPKDSGTEERSFRIALNNIVPASLEGPGPVNPNVPVTPGKSPNGLVDGIYSIDFKVLKYGTDTKSVMQDYVKMPANLQVENGTQYVSIALKQSKEITEFKVEQGGSLTDTTVIGADEKENTRVVKFQVPNLDEKVKGWVKVDWAAFNYFHSYDVHFAFDKSSIRPLNGNMSKNLNAKPFPKSLKAGEYTMNYTLLISATSPEQAKTEDNKTDKKTDKNAPKKSFINDLVKHPANLTIQEDGKKLVTFTVNKSKEMPMIQVERDTVEKDADPFADVKGVSSNEKENTRVVQFEVKDASTKKVRIKMDWPDKYNLIYTVDMTFDLDSIKPVKKEEEKKEEPKAAETKPAVKAIVPAKLTDIEDHWAKALIERAAALGIVNGYEDGTFRPDNETSRAEVAAMISRALKLKGEQGELSFADLDSIPAWAKENLASVVSSGIISGYADGTFSGDRKVSRTEMAVMIVRALKLEPAANTSLPFADAGQIAPWAQPYIDAAQKLDIVGASYDNRFAPYANVTRVEAVNLVLKMLNHVK</sequence>
<dbReference type="Pfam" id="PF00963">
    <property type="entry name" value="Cohesin"/>
    <property type="match status" value="1"/>
</dbReference>
<keyword evidence="4" id="KW-0732">Signal</keyword>
<dbReference type="PROSITE" id="PS50978">
    <property type="entry name" value="NEAT"/>
    <property type="match status" value="3"/>
</dbReference>
<dbReference type="InterPro" id="IPR006635">
    <property type="entry name" value="NEAT_dom"/>
</dbReference>
<feature type="compositionally biased region" description="Basic and acidic residues" evidence="6">
    <location>
        <begin position="906"/>
        <end position="921"/>
    </location>
</feature>
<evidence type="ECO:0000256" key="6">
    <source>
        <dbReference type="SAM" id="MobiDB-lite"/>
    </source>
</evidence>
<keyword evidence="2" id="KW-0134">Cell wall</keyword>
<evidence type="ECO:0000313" key="10">
    <source>
        <dbReference type="Proteomes" id="UP000244184"/>
    </source>
</evidence>
<comment type="subcellular location">
    <subcellularLocation>
        <location evidence="1">Secreted</location>
        <location evidence="1">Cell wall</location>
        <topology evidence="1">Peptidoglycan-anchor</topology>
    </subcellularLocation>
</comment>
<dbReference type="Pfam" id="PF05031">
    <property type="entry name" value="NEAT"/>
    <property type="match status" value="4"/>
</dbReference>
<evidence type="ECO:0000256" key="3">
    <source>
        <dbReference type="ARBA" id="ARBA00022525"/>
    </source>
</evidence>
<evidence type="ECO:0000256" key="1">
    <source>
        <dbReference type="ARBA" id="ARBA00004168"/>
    </source>
</evidence>
<evidence type="ECO:0000256" key="5">
    <source>
        <dbReference type="ARBA" id="ARBA00023088"/>
    </source>
</evidence>
<evidence type="ECO:0000259" key="8">
    <source>
        <dbReference type="PROSITE" id="PS51272"/>
    </source>
</evidence>
<dbReference type="InterPro" id="IPR002102">
    <property type="entry name" value="Cohesin_dom"/>
</dbReference>
<comment type="caution">
    <text evidence="9">The sequence shown here is derived from an EMBL/GenBank/DDBJ whole genome shotgun (WGS) entry which is preliminary data.</text>
</comment>
<dbReference type="InterPro" id="IPR037250">
    <property type="entry name" value="NEAT_dom_sf"/>
</dbReference>
<gene>
    <name evidence="9" type="ORF">C8Z91_22760</name>
</gene>
<name>A0A2T6FYG8_9BACL</name>
<feature type="domain" description="NEAT" evidence="7">
    <location>
        <begin position="249"/>
        <end position="372"/>
    </location>
</feature>
<feature type="domain" description="NEAT" evidence="7">
    <location>
        <begin position="747"/>
        <end position="868"/>
    </location>
</feature>
<evidence type="ECO:0000313" key="9">
    <source>
        <dbReference type="EMBL" id="PUA36964.1"/>
    </source>
</evidence>
<dbReference type="GO" id="GO:0030246">
    <property type="term" value="F:carbohydrate binding"/>
    <property type="evidence" value="ECO:0007669"/>
    <property type="project" value="InterPro"/>
</dbReference>
<dbReference type="EMBL" id="PYHP01000064">
    <property type="protein sequence ID" value="PUA36964.1"/>
    <property type="molecule type" value="Genomic_DNA"/>
</dbReference>
<dbReference type="SUPFAM" id="SSF49384">
    <property type="entry name" value="Carbohydrate-binding domain"/>
    <property type="match status" value="1"/>
</dbReference>
<dbReference type="GO" id="GO:0000272">
    <property type="term" value="P:polysaccharide catabolic process"/>
    <property type="evidence" value="ECO:0007669"/>
    <property type="project" value="InterPro"/>
</dbReference>
<feature type="domain" description="SLH" evidence="8">
    <location>
        <begin position="1053"/>
        <end position="1116"/>
    </location>
</feature>
<evidence type="ECO:0000256" key="2">
    <source>
        <dbReference type="ARBA" id="ARBA00022512"/>
    </source>
</evidence>
<dbReference type="Pfam" id="PF00395">
    <property type="entry name" value="SLH"/>
    <property type="match status" value="3"/>
</dbReference>
<dbReference type="SUPFAM" id="SSF158911">
    <property type="entry name" value="NEAT domain-like"/>
    <property type="match status" value="5"/>
</dbReference>
<feature type="domain" description="SLH" evidence="8">
    <location>
        <begin position="1117"/>
        <end position="1177"/>
    </location>
</feature>
<dbReference type="CDD" id="cd08547">
    <property type="entry name" value="Type_II_cohesin"/>
    <property type="match status" value="1"/>
</dbReference>
<accession>A0A2T6FYG8</accession>
<evidence type="ECO:0008006" key="11">
    <source>
        <dbReference type="Google" id="ProtNLM"/>
    </source>
</evidence>
<feature type="region of interest" description="Disordered" evidence="6">
    <location>
        <begin position="902"/>
        <end position="925"/>
    </location>
</feature>
<feature type="domain" description="SLH" evidence="8">
    <location>
        <begin position="1179"/>
        <end position="1233"/>
    </location>
</feature>
<protein>
    <recommendedName>
        <fullName evidence="11">NEAT domain-containing protein</fullName>
    </recommendedName>
</protein>
<evidence type="ECO:0000256" key="4">
    <source>
        <dbReference type="ARBA" id="ARBA00022729"/>
    </source>
</evidence>
<dbReference type="CDD" id="cd06920">
    <property type="entry name" value="NEAT"/>
    <property type="match status" value="4"/>
</dbReference>
<dbReference type="InterPro" id="IPR001119">
    <property type="entry name" value="SLH_dom"/>
</dbReference>
<dbReference type="Gene3D" id="2.60.40.680">
    <property type="match status" value="1"/>
</dbReference>
<keyword evidence="5" id="KW-0572">Peptidoglycan-anchor</keyword>
<dbReference type="SMART" id="SM00725">
    <property type="entry name" value="NEAT"/>
    <property type="match status" value="4"/>
</dbReference>
<dbReference type="PANTHER" id="PTHR37824:SF1">
    <property type="entry name" value="IRON-REGULATED SURFACE DETERMINANT PROTEIN C"/>
    <property type="match status" value="1"/>
</dbReference>
<dbReference type="InterPro" id="IPR008965">
    <property type="entry name" value="CBM2/CBM3_carb-bd_dom_sf"/>
</dbReference>
<feature type="domain" description="NEAT" evidence="7">
    <location>
        <begin position="35"/>
        <end position="164"/>
    </location>
</feature>
<organism evidence="9 10">
    <name type="scientific">Paenibacillus elgii</name>
    <dbReference type="NCBI Taxonomy" id="189691"/>
    <lineage>
        <taxon>Bacteria</taxon>
        <taxon>Bacillati</taxon>
        <taxon>Bacillota</taxon>
        <taxon>Bacilli</taxon>
        <taxon>Bacillales</taxon>
        <taxon>Paenibacillaceae</taxon>
        <taxon>Paenibacillus</taxon>
    </lineage>
</organism>
<dbReference type="Proteomes" id="UP000244184">
    <property type="component" value="Unassembled WGS sequence"/>
</dbReference>
<evidence type="ECO:0000259" key="7">
    <source>
        <dbReference type="PROSITE" id="PS50978"/>
    </source>
</evidence>
<dbReference type="AlphaFoldDB" id="A0A2T6FYG8"/>
<proteinExistence type="predicted"/>
<dbReference type="InterPro" id="IPR050436">
    <property type="entry name" value="IsdA"/>
</dbReference>